<keyword evidence="8" id="KW-1185">Reference proteome</keyword>
<gene>
    <name evidence="7" type="ORF">GWK10_09200</name>
</gene>
<evidence type="ECO:0000313" key="7">
    <source>
        <dbReference type="EMBL" id="NER17386.1"/>
    </source>
</evidence>
<dbReference type="InterPro" id="IPR036909">
    <property type="entry name" value="Cyt_c-like_dom_sf"/>
</dbReference>
<dbReference type="InterPro" id="IPR028994">
    <property type="entry name" value="Integrin_alpha_N"/>
</dbReference>
<dbReference type="GO" id="GO:0020037">
    <property type="term" value="F:heme binding"/>
    <property type="evidence" value="ECO:0007669"/>
    <property type="project" value="InterPro"/>
</dbReference>
<keyword evidence="1 5" id="KW-0349">Heme</keyword>
<evidence type="ECO:0000256" key="4">
    <source>
        <dbReference type="ARBA" id="ARBA00023004"/>
    </source>
</evidence>
<dbReference type="GO" id="GO:0009055">
    <property type="term" value="F:electron transfer activity"/>
    <property type="evidence" value="ECO:0007669"/>
    <property type="project" value="InterPro"/>
</dbReference>
<keyword evidence="2 5" id="KW-0479">Metal-binding</keyword>
<dbReference type="PROSITE" id="PS51257">
    <property type="entry name" value="PROKAR_LIPOPROTEIN"/>
    <property type="match status" value="1"/>
</dbReference>
<evidence type="ECO:0000256" key="1">
    <source>
        <dbReference type="ARBA" id="ARBA00022617"/>
    </source>
</evidence>
<dbReference type="AlphaFoldDB" id="A0A6M0CHF3"/>
<organism evidence="7 8">
    <name type="scientific">Spongiivirga citrea</name>
    <dbReference type="NCBI Taxonomy" id="1481457"/>
    <lineage>
        <taxon>Bacteria</taxon>
        <taxon>Pseudomonadati</taxon>
        <taxon>Bacteroidota</taxon>
        <taxon>Flavobacteriia</taxon>
        <taxon>Flavobacteriales</taxon>
        <taxon>Flavobacteriaceae</taxon>
        <taxon>Spongiivirga</taxon>
    </lineage>
</organism>
<dbReference type="InterPro" id="IPR013517">
    <property type="entry name" value="FG-GAP"/>
</dbReference>
<sequence>MIKFTIRHLVVMILITSCQQPDQTKNQQALYKTYCASCHIAPSIQSLPKDLWANAILPDMGARMGIKDSTYNKYEGLSFADIEAVMKTGIYPLKPMLSNEDWDLLKDYIIENAPDSLVSTAPEITTSELNLFEPKPIALDENPGTFITHLEYNISDNTLKNGTIMGGLFEYDFEEETNTRLGNFQTGVVDYDIKDDVAYVTEVGKLDPSDIPTGAIIKKKGPSEIRLKNVLHRPVHTSLYDLNKNGKDELVVCEFGNLVGELSVLVENEQGEYDKQTLLAQPGSIRTILEDIDNNGWVDIVAITSQGDESITIIYQDGPLDFRPEKVIRFSPIYGSSWFELVDYNGDGFKDIITVNGDNADKSYVHKPYHGMRIHINDGKGHFEETYFYPLNGATRLLARDFDQDQDIDIALISTFPDYDNKPELSFVYLENENAANYQFKSYTLKDHALGRWFLMDAGDVDQDGDQDIILSSFSYVFTPVPDALSKQWNEGKVDLMLLENKLF</sequence>
<dbReference type="InterPro" id="IPR009056">
    <property type="entry name" value="Cyt_c-like_dom"/>
</dbReference>
<feature type="domain" description="Cytochrome c" evidence="6">
    <location>
        <begin position="22"/>
        <end position="204"/>
    </location>
</feature>
<evidence type="ECO:0000256" key="2">
    <source>
        <dbReference type="ARBA" id="ARBA00022723"/>
    </source>
</evidence>
<accession>A0A6M0CHF3</accession>
<dbReference type="PANTHER" id="PTHR46580:SF4">
    <property type="entry name" value="ATP_GTP-BINDING PROTEIN"/>
    <property type="match status" value="1"/>
</dbReference>
<comment type="caution">
    <text evidence="7">The sequence shown here is derived from an EMBL/GenBank/DDBJ whole genome shotgun (WGS) entry which is preliminary data.</text>
</comment>
<dbReference type="GO" id="GO:0046872">
    <property type="term" value="F:metal ion binding"/>
    <property type="evidence" value="ECO:0007669"/>
    <property type="project" value="UniProtKB-KW"/>
</dbReference>
<protein>
    <recommendedName>
        <fullName evidence="6">Cytochrome c domain-containing protein</fullName>
    </recommendedName>
</protein>
<dbReference type="Proteomes" id="UP000474296">
    <property type="component" value="Unassembled WGS sequence"/>
</dbReference>
<dbReference type="EMBL" id="JAABOQ010000003">
    <property type="protein sequence ID" value="NER17386.1"/>
    <property type="molecule type" value="Genomic_DNA"/>
</dbReference>
<proteinExistence type="predicted"/>
<keyword evidence="4 5" id="KW-0408">Iron</keyword>
<dbReference type="Gene3D" id="2.130.10.130">
    <property type="entry name" value="Integrin alpha, N-terminal"/>
    <property type="match status" value="1"/>
</dbReference>
<evidence type="ECO:0000313" key="8">
    <source>
        <dbReference type="Proteomes" id="UP000474296"/>
    </source>
</evidence>
<dbReference type="SUPFAM" id="SSF46626">
    <property type="entry name" value="Cytochrome c"/>
    <property type="match status" value="1"/>
</dbReference>
<dbReference type="PANTHER" id="PTHR46580">
    <property type="entry name" value="SENSOR KINASE-RELATED"/>
    <property type="match status" value="1"/>
</dbReference>
<keyword evidence="3" id="KW-0732">Signal</keyword>
<dbReference type="SUPFAM" id="SSF69318">
    <property type="entry name" value="Integrin alpha N-terminal domain"/>
    <property type="match status" value="1"/>
</dbReference>
<evidence type="ECO:0000256" key="5">
    <source>
        <dbReference type="PROSITE-ProRule" id="PRU00433"/>
    </source>
</evidence>
<evidence type="ECO:0000259" key="6">
    <source>
        <dbReference type="PROSITE" id="PS51007"/>
    </source>
</evidence>
<reference evidence="7 8" key="1">
    <citation type="submission" date="2020-01" db="EMBL/GenBank/DDBJ databases">
        <title>Spongiivirga citrea KCTC 32990T.</title>
        <authorList>
            <person name="Wang G."/>
        </authorList>
    </citation>
    <scope>NUCLEOTIDE SEQUENCE [LARGE SCALE GENOMIC DNA]</scope>
    <source>
        <strain evidence="7 8">KCTC 32990</strain>
    </source>
</reference>
<name>A0A6M0CHF3_9FLAO</name>
<dbReference type="Pfam" id="PF13517">
    <property type="entry name" value="FG-GAP_3"/>
    <property type="match status" value="1"/>
</dbReference>
<evidence type="ECO:0000256" key="3">
    <source>
        <dbReference type="ARBA" id="ARBA00022729"/>
    </source>
</evidence>
<dbReference type="PROSITE" id="PS51007">
    <property type="entry name" value="CYTC"/>
    <property type="match status" value="1"/>
</dbReference>
<dbReference type="RefSeq" id="WP_164031828.1">
    <property type="nucleotide sequence ID" value="NZ_JAABOQ010000003.1"/>
</dbReference>